<sequence>MATKRAKVEEDPSVTLFREYLRIKTVQPDPDYESAIIFLEKIAQDLDLPCKRVKGSSGDTVAVVITWEGTDPSLPSIILNSHMDVVPVFPEHWTYEAFSAHKTENGDIYARGSQDMKCVGIQ</sequence>
<dbReference type="PANTHER" id="PTHR45892">
    <property type="entry name" value="AMINOACYLASE-1"/>
    <property type="match status" value="1"/>
</dbReference>
<organism evidence="1 2">
    <name type="scientific">Desmophyllum pertusum</name>
    <dbReference type="NCBI Taxonomy" id="174260"/>
    <lineage>
        <taxon>Eukaryota</taxon>
        <taxon>Metazoa</taxon>
        <taxon>Cnidaria</taxon>
        <taxon>Anthozoa</taxon>
        <taxon>Hexacorallia</taxon>
        <taxon>Scleractinia</taxon>
        <taxon>Caryophylliina</taxon>
        <taxon>Caryophylliidae</taxon>
        <taxon>Desmophyllum</taxon>
    </lineage>
</organism>
<comment type="caution">
    <text evidence="1">The sequence shown here is derived from an EMBL/GenBank/DDBJ whole genome shotgun (WGS) entry which is preliminary data.</text>
</comment>
<dbReference type="EC" id="3.5.1.14" evidence="1"/>
<dbReference type="Gene3D" id="3.40.630.10">
    <property type="entry name" value="Zn peptidases"/>
    <property type="match status" value="1"/>
</dbReference>
<dbReference type="SUPFAM" id="SSF53187">
    <property type="entry name" value="Zn-dependent exopeptidases"/>
    <property type="match status" value="1"/>
</dbReference>
<evidence type="ECO:0000313" key="1">
    <source>
        <dbReference type="EMBL" id="KAJ7369594.1"/>
    </source>
</evidence>
<keyword evidence="2" id="KW-1185">Reference proteome</keyword>
<evidence type="ECO:0000313" key="2">
    <source>
        <dbReference type="Proteomes" id="UP001163046"/>
    </source>
</evidence>
<dbReference type="Proteomes" id="UP001163046">
    <property type="component" value="Unassembled WGS sequence"/>
</dbReference>
<proteinExistence type="predicted"/>
<dbReference type="AlphaFoldDB" id="A0A9W9YXJ0"/>
<gene>
    <name evidence="1" type="primary">ACY1_3</name>
    <name evidence="1" type="ORF">OS493_037720</name>
</gene>
<dbReference type="EMBL" id="MU826901">
    <property type="protein sequence ID" value="KAJ7369594.1"/>
    <property type="molecule type" value="Genomic_DNA"/>
</dbReference>
<dbReference type="GO" id="GO:0004046">
    <property type="term" value="F:aminoacylase activity"/>
    <property type="evidence" value="ECO:0007669"/>
    <property type="project" value="UniProtKB-EC"/>
</dbReference>
<dbReference type="InterPro" id="IPR052083">
    <property type="entry name" value="Aminoacylase-1_M20A"/>
</dbReference>
<dbReference type="Pfam" id="PF01546">
    <property type="entry name" value="Peptidase_M20"/>
    <property type="match status" value="1"/>
</dbReference>
<accession>A0A9W9YXJ0</accession>
<protein>
    <submittedName>
        <fullName evidence="1">Adenylate cyclase</fullName>
        <ecNumber evidence="1">3.5.1.14</ecNumber>
    </submittedName>
</protein>
<keyword evidence="1" id="KW-0378">Hydrolase</keyword>
<name>A0A9W9YXJ0_9CNID</name>
<dbReference type="OrthoDB" id="3064516at2759"/>
<dbReference type="InterPro" id="IPR002933">
    <property type="entry name" value="Peptidase_M20"/>
</dbReference>
<reference evidence="1" key="1">
    <citation type="submission" date="2023-01" db="EMBL/GenBank/DDBJ databases">
        <title>Genome assembly of the deep-sea coral Lophelia pertusa.</title>
        <authorList>
            <person name="Herrera S."/>
            <person name="Cordes E."/>
        </authorList>
    </citation>
    <scope>NUCLEOTIDE SEQUENCE</scope>
    <source>
        <strain evidence="1">USNM1676648</strain>
        <tissue evidence="1">Polyp</tissue>
    </source>
</reference>
<dbReference type="PANTHER" id="PTHR45892:SF1">
    <property type="entry name" value="AMINOACYLASE-1"/>
    <property type="match status" value="1"/>
</dbReference>